<sequence>MSETAAFQSQVTSIMESLVKATVFETTKLFELSVRGLRTEMIRIQKENEALKSRMGQSREAGRTSEQVALPNAHERGSGAPGSDPQAGGAAAPSHPAATEEEEEEQVMELNPVAFQEGNPLLQFIFIKQECDGEEIRPRLFLLKQERQDDVPNYTFRTKNSPQKHSCRNQGRP</sequence>
<comment type="caution">
    <text evidence="2">The sequence shown here is derived from an EMBL/GenBank/DDBJ whole genome shotgun (WGS) entry which is preliminary data.</text>
</comment>
<dbReference type="OrthoDB" id="40579at2759"/>
<evidence type="ECO:0000313" key="3">
    <source>
        <dbReference type="Proteomes" id="UP000824540"/>
    </source>
</evidence>
<reference evidence="2" key="1">
    <citation type="thesis" date="2021" institute="BYU ScholarsArchive" country="Provo, UT, USA">
        <title>Applications of and Algorithms for Genome Assembly and Genomic Analyses with an Emphasis on Marine Teleosts.</title>
        <authorList>
            <person name="Pickett B.D."/>
        </authorList>
    </citation>
    <scope>NUCLEOTIDE SEQUENCE</scope>
    <source>
        <strain evidence="2">HI-2016</strain>
    </source>
</reference>
<keyword evidence="3" id="KW-1185">Reference proteome</keyword>
<organism evidence="2 3">
    <name type="scientific">Albula glossodonta</name>
    <name type="common">roundjaw bonefish</name>
    <dbReference type="NCBI Taxonomy" id="121402"/>
    <lineage>
        <taxon>Eukaryota</taxon>
        <taxon>Metazoa</taxon>
        <taxon>Chordata</taxon>
        <taxon>Craniata</taxon>
        <taxon>Vertebrata</taxon>
        <taxon>Euteleostomi</taxon>
        <taxon>Actinopterygii</taxon>
        <taxon>Neopterygii</taxon>
        <taxon>Teleostei</taxon>
        <taxon>Albuliformes</taxon>
        <taxon>Albulidae</taxon>
        <taxon>Albula</taxon>
    </lineage>
</organism>
<dbReference type="EMBL" id="JAFBMS010000458">
    <property type="protein sequence ID" value="KAG9330774.1"/>
    <property type="molecule type" value="Genomic_DNA"/>
</dbReference>
<dbReference type="Proteomes" id="UP000824540">
    <property type="component" value="Unassembled WGS sequence"/>
</dbReference>
<feature type="compositionally biased region" description="Low complexity" evidence="1">
    <location>
        <begin position="87"/>
        <end position="97"/>
    </location>
</feature>
<evidence type="ECO:0000256" key="1">
    <source>
        <dbReference type="SAM" id="MobiDB-lite"/>
    </source>
</evidence>
<accession>A0A8T2MRP2</accession>
<gene>
    <name evidence="2" type="ORF">JZ751_022091</name>
</gene>
<feature type="region of interest" description="Disordered" evidence="1">
    <location>
        <begin position="48"/>
        <end position="107"/>
    </location>
</feature>
<evidence type="ECO:0000313" key="2">
    <source>
        <dbReference type="EMBL" id="KAG9330774.1"/>
    </source>
</evidence>
<dbReference type="AlphaFoldDB" id="A0A8T2MRP2"/>
<name>A0A8T2MRP2_9TELE</name>
<feature type="compositionally biased region" description="Polar residues" evidence="1">
    <location>
        <begin position="155"/>
        <end position="173"/>
    </location>
</feature>
<feature type="region of interest" description="Disordered" evidence="1">
    <location>
        <begin position="146"/>
        <end position="173"/>
    </location>
</feature>
<protein>
    <submittedName>
        <fullName evidence="2">Uncharacterized protein</fullName>
    </submittedName>
</protein>
<proteinExistence type="predicted"/>